<dbReference type="InterPro" id="IPR050789">
    <property type="entry name" value="Diverse_Enzym_Activities"/>
</dbReference>
<comment type="caution">
    <text evidence="3">The sequence shown here is derived from an EMBL/GenBank/DDBJ whole genome shotgun (WGS) entry which is preliminary data.</text>
</comment>
<dbReference type="InterPro" id="IPR001466">
    <property type="entry name" value="Beta-lactam-related"/>
</dbReference>
<name>A0A399EIZ5_9DEIN</name>
<evidence type="ECO:0000256" key="1">
    <source>
        <dbReference type="ARBA" id="ARBA00022801"/>
    </source>
</evidence>
<dbReference type="RefSeq" id="WP_119315345.1">
    <property type="nucleotide sequence ID" value="NZ_QXDL01000093.1"/>
</dbReference>
<dbReference type="Pfam" id="PF00144">
    <property type="entry name" value="Beta-lactamase"/>
    <property type="match status" value="1"/>
</dbReference>
<keyword evidence="1" id="KW-0378">Hydrolase</keyword>
<accession>A0A399EIZ5</accession>
<feature type="domain" description="Beta-lactamase-related" evidence="2">
    <location>
        <begin position="7"/>
        <end position="312"/>
    </location>
</feature>
<keyword evidence="4" id="KW-1185">Reference proteome</keyword>
<dbReference type="OrthoDB" id="9770183at2"/>
<sequence>MLADAIQLVRSAVESGQIPGAALGVVRAEGEGEAWVYGRAQLEPEPVPLEAAMAFDLASLTKVLFTVPEVLRLVEDGLADLDDPLARFFPEMAWMQESPLPRRTLRQLLTHTAGLPAWAPMYTWNARPELLKQQILQHRWEVGEPGATVYSDLGYILLGFLLERLRGRPLTGFALPAGLTWKPEAGSSVATERCPWRGRVLRGEVHDENAFALGGAGHAGLFGTLAGVLARAQAVLGGTLLSHAALEEMARPQTPERALGWVLRQPGFSGGSLCSPRTLGHTGFTGTGVWIDLERGYAWALLTNRVHPSRHRESGVVELRRAVGNAIAAEWRASTP</sequence>
<organism evidence="3 4">
    <name type="scientific">Calidithermus terrae</name>
    <dbReference type="NCBI Taxonomy" id="1408545"/>
    <lineage>
        <taxon>Bacteria</taxon>
        <taxon>Thermotogati</taxon>
        <taxon>Deinococcota</taxon>
        <taxon>Deinococci</taxon>
        <taxon>Thermales</taxon>
        <taxon>Thermaceae</taxon>
        <taxon>Calidithermus</taxon>
    </lineage>
</organism>
<dbReference type="SUPFAM" id="SSF56601">
    <property type="entry name" value="beta-lactamase/transpeptidase-like"/>
    <property type="match status" value="1"/>
</dbReference>
<dbReference type="Proteomes" id="UP000265715">
    <property type="component" value="Unassembled WGS sequence"/>
</dbReference>
<gene>
    <name evidence="3" type="ORF">Mterra_02293</name>
</gene>
<dbReference type="GO" id="GO:0016787">
    <property type="term" value="F:hydrolase activity"/>
    <property type="evidence" value="ECO:0007669"/>
    <property type="project" value="UniProtKB-KW"/>
</dbReference>
<reference evidence="3 4" key="1">
    <citation type="submission" date="2018-08" db="EMBL/GenBank/DDBJ databases">
        <title>Meiothermus terrae DSM 26712 genome sequencing project.</title>
        <authorList>
            <person name="Da Costa M.S."/>
            <person name="Albuquerque L."/>
            <person name="Raposo P."/>
            <person name="Froufe H.J.C."/>
            <person name="Barroso C.S."/>
            <person name="Egas C."/>
        </authorList>
    </citation>
    <scope>NUCLEOTIDE SEQUENCE [LARGE SCALE GENOMIC DNA]</scope>
    <source>
        <strain evidence="3 4">DSM 26712</strain>
    </source>
</reference>
<evidence type="ECO:0000259" key="2">
    <source>
        <dbReference type="Pfam" id="PF00144"/>
    </source>
</evidence>
<dbReference type="InterPro" id="IPR012338">
    <property type="entry name" value="Beta-lactam/transpept-like"/>
</dbReference>
<dbReference type="Gene3D" id="3.40.710.10">
    <property type="entry name" value="DD-peptidase/beta-lactamase superfamily"/>
    <property type="match status" value="1"/>
</dbReference>
<evidence type="ECO:0000313" key="4">
    <source>
        <dbReference type="Proteomes" id="UP000265715"/>
    </source>
</evidence>
<evidence type="ECO:0000313" key="3">
    <source>
        <dbReference type="EMBL" id="RIH83403.1"/>
    </source>
</evidence>
<dbReference type="AlphaFoldDB" id="A0A399EIZ5"/>
<dbReference type="PANTHER" id="PTHR43283">
    <property type="entry name" value="BETA-LACTAMASE-RELATED"/>
    <property type="match status" value="1"/>
</dbReference>
<proteinExistence type="predicted"/>
<dbReference type="PANTHER" id="PTHR43283:SF11">
    <property type="entry name" value="BETA-LACTAMASE-RELATED DOMAIN-CONTAINING PROTEIN"/>
    <property type="match status" value="1"/>
</dbReference>
<protein>
    <submittedName>
        <fullName evidence="3">Beta-lactamase</fullName>
    </submittedName>
</protein>
<dbReference type="EMBL" id="QXDL01000093">
    <property type="protein sequence ID" value="RIH83403.1"/>
    <property type="molecule type" value="Genomic_DNA"/>
</dbReference>